<reference evidence="9 10" key="1">
    <citation type="submission" date="2020-02" db="EMBL/GenBank/DDBJ databases">
        <title>Whole Genome Shotgun Sequence of Streptomyces sp. strain CWH03.</title>
        <authorList>
            <person name="Dohra H."/>
            <person name="Kodani S."/>
            <person name="Yamamura H."/>
        </authorList>
    </citation>
    <scope>NUCLEOTIDE SEQUENCE [LARGE SCALE GENOMIC DNA]</scope>
    <source>
        <strain evidence="9 10">CWH03</strain>
    </source>
</reference>
<keyword evidence="6" id="KW-1133">Transmembrane helix</keyword>
<feature type="signal peptide" evidence="7">
    <location>
        <begin position="1"/>
        <end position="26"/>
    </location>
</feature>
<dbReference type="Pfam" id="PF05901">
    <property type="entry name" value="Excalibur"/>
    <property type="match status" value="1"/>
</dbReference>
<dbReference type="InterPro" id="IPR008613">
    <property type="entry name" value="Excalibur_Ca-bd_domain"/>
</dbReference>
<organism evidence="9 10">
    <name type="scientific">Streptomyces pacificus</name>
    <dbReference type="NCBI Taxonomy" id="2705029"/>
    <lineage>
        <taxon>Bacteria</taxon>
        <taxon>Bacillati</taxon>
        <taxon>Actinomycetota</taxon>
        <taxon>Actinomycetes</taxon>
        <taxon>Kitasatosporales</taxon>
        <taxon>Streptomycetaceae</taxon>
        <taxon>Streptomyces</taxon>
    </lineage>
</organism>
<feature type="chain" id="PRO_5025554081" evidence="7">
    <location>
        <begin position="27"/>
        <end position="142"/>
    </location>
</feature>
<dbReference type="NCBIfam" id="NF041528">
    <property type="entry name" value="strep_LAETG"/>
    <property type="match status" value="1"/>
</dbReference>
<keyword evidence="6" id="KW-0472">Membrane</keyword>
<dbReference type="InterPro" id="IPR019931">
    <property type="entry name" value="LPXTG_anchor"/>
</dbReference>
<dbReference type="Proteomes" id="UP000484988">
    <property type="component" value="Unassembled WGS sequence"/>
</dbReference>
<keyword evidence="4" id="KW-0572">Peptidoglycan-anchor</keyword>
<name>A0A6A0AV93_9ACTN</name>
<feature type="compositionally biased region" description="Low complexity" evidence="5">
    <location>
        <begin position="82"/>
        <end position="97"/>
    </location>
</feature>
<protein>
    <submittedName>
        <fullName evidence="9">LPXTG cell wall anchor domain-containing protein</fullName>
    </submittedName>
</protein>
<dbReference type="NCBIfam" id="TIGR01167">
    <property type="entry name" value="LPXTG_anchor"/>
    <property type="match status" value="1"/>
</dbReference>
<dbReference type="PROSITE" id="PS50847">
    <property type="entry name" value="GRAM_POS_ANCHORING"/>
    <property type="match status" value="1"/>
</dbReference>
<evidence type="ECO:0000256" key="4">
    <source>
        <dbReference type="ARBA" id="ARBA00023088"/>
    </source>
</evidence>
<evidence type="ECO:0000256" key="6">
    <source>
        <dbReference type="SAM" id="Phobius"/>
    </source>
</evidence>
<dbReference type="EMBL" id="BLLG01000006">
    <property type="protein sequence ID" value="GFH36608.1"/>
    <property type="molecule type" value="Genomic_DNA"/>
</dbReference>
<evidence type="ECO:0000259" key="8">
    <source>
        <dbReference type="PROSITE" id="PS50847"/>
    </source>
</evidence>
<gene>
    <name evidence="9" type="ORF">SCWH03_28390</name>
</gene>
<evidence type="ECO:0000256" key="1">
    <source>
        <dbReference type="ARBA" id="ARBA00022512"/>
    </source>
</evidence>
<evidence type="ECO:0000313" key="9">
    <source>
        <dbReference type="EMBL" id="GFH36608.1"/>
    </source>
</evidence>
<evidence type="ECO:0000256" key="2">
    <source>
        <dbReference type="ARBA" id="ARBA00022525"/>
    </source>
</evidence>
<accession>A0A6A0AV93</accession>
<evidence type="ECO:0000256" key="5">
    <source>
        <dbReference type="SAM" id="MobiDB-lite"/>
    </source>
</evidence>
<feature type="domain" description="Gram-positive cocci surface proteins LPxTG" evidence="8">
    <location>
        <begin position="105"/>
        <end position="142"/>
    </location>
</feature>
<keyword evidence="1" id="KW-0134">Cell wall</keyword>
<keyword evidence="10" id="KW-1185">Reference proteome</keyword>
<sequence>MTPLHKTTAIAISALALAALPTVAIADQPFKNCTEAYSQGYANIPKSDPRYGEHLDRDKDGIGCDKPPADFTPATKTDSGQTEAENTENTENTETTTSDTDKTALAETGGNNTTPWIAAGGAAVVLAGGGLVALNRKRRALT</sequence>
<feature type="transmembrane region" description="Helical" evidence="6">
    <location>
        <begin position="116"/>
        <end position="134"/>
    </location>
</feature>
<keyword evidence="6" id="KW-0812">Transmembrane</keyword>
<proteinExistence type="predicted"/>
<keyword evidence="3 7" id="KW-0732">Signal</keyword>
<feature type="compositionally biased region" description="Basic and acidic residues" evidence="5">
    <location>
        <begin position="47"/>
        <end position="63"/>
    </location>
</feature>
<dbReference type="SMART" id="SM00894">
    <property type="entry name" value="Excalibur"/>
    <property type="match status" value="1"/>
</dbReference>
<evidence type="ECO:0000256" key="3">
    <source>
        <dbReference type="ARBA" id="ARBA00022729"/>
    </source>
</evidence>
<comment type="caution">
    <text evidence="9">The sequence shown here is derived from an EMBL/GenBank/DDBJ whole genome shotgun (WGS) entry which is preliminary data.</text>
</comment>
<keyword evidence="2" id="KW-0964">Secreted</keyword>
<evidence type="ECO:0000313" key="10">
    <source>
        <dbReference type="Proteomes" id="UP000484988"/>
    </source>
</evidence>
<dbReference type="AlphaFoldDB" id="A0A6A0AV93"/>
<evidence type="ECO:0000256" key="7">
    <source>
        <dbReference type="SAM" id="SignalP"/>
    </source>
</evidence>
<feature type="region of interest" description="Disordered" evidence="5">
    <location>
        <begin position="41"/>
        <end position="116"/>
    </location>
</feature>
<dbReference type="RefSeq" id="WP_173264445.1">
    <property type="nucleotide sequence ID" value="NZ_BLLG01000006.1"/>
</dbReference>